<evidence type="ECO:0000313" key="1">
    <source>
        <dbReference type="EMBL" id="GME25797.1"/>
    </source>
</evidence>
<name>A0ACB5RZ98_9PEZI</name>
<dbReference type="EMBL" id="BSXG01000023">
    <property type="protein sequence ID" value="GME25797.1"/>
    <property type="molecule type" value="Genomic_DNA"/>
</dbReference>
<proteinExistence type="predicted"/>
<keyword evidence="2" id="KW-1185">Reference proteome</keyword>
<protein>
    <submittedName>
        <fullName evidence="1">Uncharacterized protein</fullName>
    </submittedName>
</protein>
<gene>
    <name evidence="1" type="primary">g2673</name>
    <name evidence="1" type="ORF">NpPPO83_00002673</name>
</gene>
<accession>A0ACB5RZ98</accession>
<organism evidence="1 2">
    <name type="scientific">Neofusicoccum parvum</name>
    <dbReference type="NCBI Taxonomy" id="310453"/>
    <lineage>
        <taxon>Eukaryota</taxon>
        <taxon>Fungi</taxon>
        <taxon>Dikarya</taxon>
        <taxon>Ascomycota</taxon>
        <taxon>Pezizomycotina</taxon>
        <taxon>Dothideomycetes</taxon>
        <taxon>Dothideomycetes incertae sedis</taxon>
        <taxon>Botryosphaeriales</taxon>
        <taxon>Botryosphaeriaceae</taxon>
        <taxon>Neofusicoccum</taxon>
    </lineage>
</organism>
<comment type="caution">
    <text evidence="1">The sequence shown here is derived from an EMBL/GenBank/DDBJ whole genome shotgun (WGS) entry which is preliminary data.</text>
</comment>
<sequence length="398" mass="43516">MEFCNKLTVSYVLDVIVLCAFAIIGGVFSIIPPSRRAFSLTDTSISFPYGPDTVSILTVFLAAIVAPAIIIAVICVVFVTRPPSDGIPVSKQMRWRRKLWELFTGLLGLAFATVLSFFLTQSMKNLFGKPRPDFLDRCNPDVNSMPQYTVGGFSSELLEGTSVHVSWGICKSKDGGGVGISEFNDGFRSFPSGHCNIAFAGLVYLSLFLATKFSVTIPFLAPAPFQEQTPHFNPSNIETTTAPLPQAAKTNPRSQSAAPPIHLFVIVFIPIGAAIYIASTRYTDYKHHGFDVLFSSIMGILSAWFCFRWYHMPIRRGAGWAWGPRSNDRAFGIGIGTGTYHVSKSNAASYRGKAATDPERDAQRGPRTTDEIELATIGTVNSSEGHSSRRHILGNRQS</sequence>
<reference evidence="1" key="1">
    <citation type="submission" date="2024-09" db="EMBL/GenBank/DDBJ databases">
        <title>Draft Genome Sequences of Neofusicoccum parvum.</title>
        <authorList>
            <person name="Ashida A."/>
            <person name="Camagna M."/>
            <person name="Tanaka A."/>
            <person name="Takemoto D."/>
        </authorList>
    </citation>
    <scope>NUCLEOTIDE SEQUENCE</scope>
    <source>
        <strain evidence="1">PPO83</strain>
    </source>
</reference>
<dbReference type="Proteomes" id="UP001165186">
    <property type="component" value="Unassembled WGS sequence"/>
</dbReference>
<evidence type="ECO:0000313" key="2">
    <source>
        <dbReference type="Proteomes" id="UP001165186"/>
    </source>
</evidence>